<comment type="caution">
    <text evidence="1">The sequence shown here is derived from an EMBL/GenBank/DDBJ whole genome shotgun (WGS) entry which is preliminary data.</text>
</comment>
<gene>
    <name evidence="1" type="ORF">D5086_032426</name>
</gene>
<accession>A0ACC4ALD9</accession>
<organism evidence="1 2">
    <name type="scientific">Populus alba</name>
    <name type="common">White poplar</name>
    <dbReference type="NCBI Taxonomy" id="43335"/>
    <lineage>
        <taxon>Eukaryota</taxon>
        <taxon>Viridiplantae</taxon>
        <taxon>Streptophyta</taxon>
        <taxon>Embryophyta</taxon>
        <taxon>Tracheophyta</taxon>
        <taxon>Spermatophyta</taxon>
        <taxon>Magnoliopsida</taxon>
        <taxon>eudicotyledons</taxon>
        <taxon>Gunneridae</taxon>
        <taxon>Pentapetalae</taxon>
        <taxon>rosids</taxon>
        <taxon>fabids</taxon>
        <taxon>Malpighiales</taxon>
        <taxon>Salicaceae</taxon>
        <taxon>Saliceae</taxon>
        <taxon>Populus</taxon>
    </lineage>
</organism>
<dbReference type="Proteomes" id="UP000309997">
    <property type="component" value="Unassembled WGS sequence"/>
</dbReference>
<dbReference type="EMBL" id="RCHU02000018">
    <property type="protein sequence ID" value="KAL3567011.1"/>
    <property type="molecule type" value="Genomic_DNA"/>
</dbReference>
<protein>
    <submittedName>
        <fullName evidence="1">Uncharacterized protein</fullName>
    </submittedName>
</protein>
<name>A0ACC4ALD9_POPAL</name>
<sequence>MAFVSGRAHALLQGHVEGSAEPLPNLYVGIYSASVLHLSCVARNKGEVRASSLLQNLLCHSSRPWVVGVIHETRPCKGKMPRPGPRPYECVRRAWHSDRHKPIRGSMIGQILRMAYDTHSAATKGNREWQDKLLLVVCRAEEIMYSKANSEAEYVSQDTLWDRVNDAVNTIIRRDESTETGDLLPPCIEAALNLGCKVERASRSQRHNNPRSYLSPRTQEPASVAPRAIDRSHDEQGPRLMPIHSINPLNFAARATTIVNPNLPVSESSHRLAESSNAPPPHSYPILYENIPPGSDQLTTKEADMHQNFGSVYPLFYGNQYQIEASDMVSEVPTRTNSNTILVGKPIGTSVAAHRDMGVLQTVFSCSSAEVGSVKITKADFRNIHEKPTGTQCDLSLRLGPCSDPCRSNERNQAQENEIVGSSSSQERDKFSVFSQHKNMEFCFFPSTSNRGPSESCPDRWASEGDVQNSEANIRKRKAPFSDNVEDGHFCWQSNQLIGRIEGPVQITEIYNEIATWDLVKRFQLRQYTLGLLRESDVHNAPLPWVYPKKVYKGKLYSGEDSDSRLDNENGLRRAFLEMIQRLLLYGFCSKDRKFALIFD</sequence>
<keyword evidence="2" id="KW-1185">Reference proteome</keyword>
<evidence type="ECO:0000313" key="1">
    <source>
        <dbReference type="EMBL" id="KAL3567011.1"/>
    </source>
</evidence>
<proteinExistence type="predicted"/>
<evidence type="ECO:0000313" key="2">
    <source>
        <dbReference type="Proteomes" id="UP000309997"/>
    </source>
</evidence>
<reference evidence="1 2" key="1">
    <citation type="journal article" date="2024" name="Plant Biotechnol. J.">
        <title>Genome and CRISPR/Cas9 system of a widespread forest tree (Populus alba) in the world.</title>
        <authorList>
            <person name="Liu Y.J."/>
            <person name="Jiang P.F."/>
            <person name="Han X.M."/>
            <person name="Li X.Y."/>
            <person name="Wang H.M."/>
            <person name="Wang Y.J."/>
            <person name="Wang X.X."/>
            <person name="Zeng Q.Y."/>
        </authorList>
    </citation>
    <scope>NUCLEOTIDE SEQUENCE [LARGE SCALE GENOMIC DNA]</scope>
    <source>
        <strain evidence="2">cv. PAL-ZL1</strain>
    </source>
</reference>